<sequence length="128" mass="14272">MATRKTAPKGGGGLRSWVRAVAEGYAVWDTTRLTEDEGGVEVFPKASSWGWPKEAWSFRLVPLLTGQALEAYLAMEEERAGVYAELKEVLLEKFNISPETGPSRFLLVRHQHTYVNAYHGGPRSQPPK</sequence>
<dbReference type="PANTHER" id="PTHR46888:SF1">
    <property type="entry name" value="RIBONUCLEASE H"/>
    <property type="match status" value="1"/>
</dbReference>
<feature type="non-terminal residue" evidence="1">
    <location>
        <position position="128"/>
    </location>
</feature>
<name>A0ABD0PJS2_CIRMR</name>
<keyword evidence="2" id="KW-1185">Reference proteome</keyword>
<evidence type="ECO:0000313" key="2">
    <source>
        <dbReference type="Proteomes" id="UP001529510"/>
    </source>
</evidence>
<dbReference type="PANTHER" id="PTHR46888">
    <property type="entry name" value="ZINC KNUCKLE DOMAINCONTAINING PROTEIN-RELATED"/>
    <property type="match status" value="1"/>
</dbReference>
<organism evidence="1 2">
    <name type="scientific">Cirrhinus mrigala</name>
    <name type="common">Mrigala</name>
    <dbReference type="NCBI Taxonomy" id="683832"/>
    <lineage>
        <taxon>Eukaryota</taxon>
        <taxon>Metazoa</taxon>
        <taxon>Chordata</taxon>
        <taxon>Craniata</taxon>
        <taxon>Vertebrata</taxon>
        <taxon>Euteleostomi</taxon>
        <taxon>Actinopterygii</taxon>
        <taxon>Neopterygii</taxon>
        <taxon>Teleostei</taxon>
        <taxon>Ostariophysi</taxon>
        <taxon>Cypriniformes</taxon>
        <taxon>Cyprinidae</taxon>
        <taxon>Labeoninae</taxon>
        <taxon>Labeonini</taxon>
        <taxon>Cirrhinus</taxon>
    </lineage>
</organism>
<gene>
    <name evidence="1" type="ORF">M9458_033322</name>
</gene>
<reference evidence="1 2" key="1">
    <citation type="submission" date="2024-05" db="EMBL/GenBank/DDBJ databases">
        <title>Genome sequencing and assembly of Indian major carp, Cirrhinus mrigala (Hamilton, 1822).</title>
        <authorList>
            <person name="Mohindra V."/>
            <person name="Chowdhury L.M."/>
            <person name="Lal K."/>
            <person name="Jena J.K."/>
        </authorList>
    </citation>
    <scope>NUCLEOTIDE SEQUENCE [LARGE SCALE GENOMIC DNA]</scope>
    <source>
        <strain evidence="1">CM1030</strain>
        <tissue evidence="1">Blood</tissue>
    </source>
</reference>
<dbReference type="Proteomes" id="UP001529510">
    <property type="component" value="Unassembled WGS sequence"/>
</dbReference>
<accession>A0ABD0PJS2</accession>
<comment type="caution">
    <text evidence="1">The sequence shown here is derived from an EMBL/GenBank/DDBJ whole genome shotgun (WGS) entry which is preliminary data.</text>
</comment>
<proteinExistence type="predicted"/>
<dbReference type="EMBL" id="JAMKFB020000016">
    <property type="protein sequence ID" value="KAL0173011.1"/>
    <property type="molecule type" value="Genomic_DNA"/>
</dbReference>
<protein>
    <submittedName>
        <fullName evidence="1">Uncharacterized protein</fullName>
    </submittedName>
</protein>
<dbReference type="AlphaFoldDB" id="A0ABD0PJS2"/>
<evidence type="ECO:0000313" key="1">
    <source>
        <dbReference type="EMBL" id="KAL0173011.1"/>
    </source>
</evidence>